<dbReference type="InterPro" id="IPR001387">
    <property type="entry name" value="Cro/C1-type_HTH"/>
</dbReference>
<sequence>MPNIASILKSEISRVARKEVRAEIETLKKASVHHRAAIAALRRQVSALEKELRKAAKGSARSARASSAAEASDEEPTKRRFSAGRLASHRTKLGISAASYGKLVGVSGQTIYHWEQGKARPRAAQLESLASVRGLGKVEVAQRLGAE</sequence>
<feature type="compositionally biased region" description="Low complexity" evidence="1">
    <location>
        <begin position="57"/>
        <end position="70"/>
    </location>
</feature>
<organism evidence="3">
    <name type="scientific">Variovorax paradoxus</name>
    <dbReference type="NCBI Taxonomy" id="34073"/>
    <lineage>
        <taxon>Bacteria</taxon>
        <taxon>Pseudomonadati</taxon>
        <taxon>Pseudomonadota</taxon>
        <taxon>Betaproteobacteria</taxon>
        <taxon>Burkholderiales</taxon>
        <taxon>Comamonadaceae</taxon>
        <taxon>Variovorax</taxon>
    </lineage>
</organism>
<dbReference type="Gene3D" id="1.10.260.40">
    <property type="entry name" value="lambda repressor-like DNA-binding domains"/>
    <property type="match status" value="1"/>
</dbReference>
<reference evidence="3" key="1">
    <citation type="submission" date="2019-12" db="EMBL/GenBank/DDBJ databases">
        <authorList>
            <person name="Cremers G."/>
        </authorList>
    </citation>
    <scope>NUCLEOTIDE SEQUENCE</scope>
    <source>
        <strain evidence="3">Vvax</strain>
    </source>
</reference>
<dbReference type="GO" id="GO:0003677">
    <property type="term" value="F:DNA binding"/>
    <property type="evidence" value="ECO:0007669"/>
    <property type="project" value="InterPro"/>
</dbReference>
<protein>
    <recommendedName>
        <fullName evidence="2">HTH cro/C1-type domain-containing protein</fullName>
    </recommendedName>
</protein>
<feature type="region of interest" description="Disordered" evidence="1">
    <location>
        <begin position="55"/>
        <end position="86"/>
    </location>
</feature>
<dbReference type="RefSeq" id="WP_339089624.1">
    <property type="nucleotide sequence ID" value="NZ_LR743507.1"/>
</dbReference>
<evidence type="ECO:0000256" key="1">
    <source>
        <dbReference type="SAM" id="MobiDB-lite"/>
    </source>
</evidence>
<feature type="domain" description="HTH cro/C1-type" evidence="2">
    <location>
        <begin position="86"/>
        <end position="132"/>
    </location>
</feature>
<dbReference type="PROSITE" id="PS50943">
    <property type="entry name" value="HTH_CROC1"/>
    <property type="match status" value="1"/>
</dbReference>
<proteinExistence type="predicted"/>
<dbReference type="CDD" id="cd00093">
    <property type="entry name" value="HTH_XRE"/>
    <property type="match status" value="1"/>
</dbReference>
<dbReference type="InterPro" id="IPR010982">
    <property type="entry name" value="Lambda_DNA-bd_dom_sf"/>
</dbReference>
<name>A0A679IT70_VARPD</name>
<accession>A0A679IT70</accession>
<dbReference type="AlphaFoldDB" id="A0A679IT70"/>
<evidence type="ECO:0000313" key="3">
    <source>
        <dbReference type="EMBL" id="CAA2102787.1"/>
    </source>
</evidence>
<dbReference type="SUPFAM" id="SSF47413">
    <property type="entry name" value="lambda repressor-like DNA-binding domains"/>
    <property type="match status" value="1"/>
</dbReference>
<dbReference type="EMBL" id="LR743507">
    <property type="protein sequence ID" value="CAA2102787.1"/>
    <property type="molecule type" value="Genomic_DNA"/>
</dbReference>
<gene>
    <name evidence="3" type="ORF">VVAX_01931</name>
</gene>
<dbReference type="SMART" id="SM00530">
    <property type="entry name" value="HTH_XRE"/>
    <property type="match status" value="1"/>
</dbReference>
<dbReference type="Pfam" id="PF13560">
    <property type="entry name" value="HTH_31"/>
    <property type="match status" value="1"/>
</dbReference>
<evidence type="ECO:0000259" key="2">
    <source>
        <dbReference type="PROSITE" id="PS50943"/>
    </source>
</evidence>